<feature type="region of interest" description="Disordered" evidence="1">
    <location>
        <begin position="185"/>
        <end position="310"/>
    </location>
</feature>
<feature type="compositionally biased region" description="Low complexity" evidence="1">
    <location>
        <begin position="339"/>
        <end position="353"/>
    </location>
</feature>
<dbReference type="Proteomes" id="UP000469558">
    <property type="component" value="Unassembled WGS sequence"/>
</dbReference>
<feature type="compositionally biased region" description="Polar residues" evidence="1">
    <location>
        <begin position="1314"/>
        <end position="1339"/>
    </location>
</feature>
<protein>
    <submittedName>
        <fullName evidence="3">SAC3 family protein</fullName>
    </submittedName>
</protein>
<accession>A0A8T9CD15</accession>
<feature type="region of interest" description="Disordered" evidence="1">
    <location>
        <begin position="664"/>
        <end position="727"/>
    </location>
</feature>
<dbReference type="InterPro" id="IPR007307">
    <property type="entry name" value="Ltv1"/>
</dbReference>
<evidence type="ECO:0000313" key="4">
    <source>
        <dbReference type="Proteomes" id="UP000469558"/>
    </source>
</evidence>
<reference evidence="3 4" key="1">
    <citation type="submission" date="2018-05" db="EMBL/GenBank/DDBJ databases">
        <title>Genome sequencing and assembly of the regulated plant pathogen Lachnellula willkommii and related sister species for the development of diagnostic species identification markers.</title>
        <authorList>
            <person name="Giroux E."/>
            <person name="Bilodeau G."/>
        </authorList>
    </citation>
    <scope>NUCLEOTIDE SEQUENCE [LARGE SCALE GENOMIC DNA]</scope>
    <source>
        <strain evidence="3 4">CBS 268.59</strain>
    </source>
</reference>
<name>A0A8T9CD15_9HELO</name>
<feature type="compositionally biased region" description="Acidic residues" evidence="1">
    <location>
        <begin position="199"/>
        <end position="221"/>
    </location>
</feature>
<dbReference type="InterPro" id="IPR005062">
    <property type="entry name" value="SAC3/GANP/THP3_conserved"/>
</dbReference>
<dbReference type="GO" id="GO:0042274">
    <property type="term" value="P:ribosomal small subunit biogenesis"/>
    <property type="evidence" value="ECO:0007669"/>
    <property type="project" value="InterPro"/>
</dbReference>
<dbReference type="OrthoDB" id="264795at2759"/>
<feature type="compositionally biased region" description="Polar residues" evidence="1">
    <location>
        <begin position="297"/>
        <end position="310"/>
    </location>
</feature>
<feature type="compositionally biased region" description="Low complexity" evidence="1">
    <location>
        <begin position="1759"/>
        <end position="1770"/>
    </location>
</feature>
<feature type="compositionally biased region" description="Polar residues" evidence="1">
    <location>
        <begin position="1416"/>
        <end position="1438"/>
    </location>
</feature>
<feature type="compositionally biased region" description="Polar residues" evidence="1">
    <location>
        <begin position="686"/>
        <end position="695"/>
    </location>
</feature>
<dbReference type="GO" id="GO:0070390">
    <property type="term" value="C:transcription export complex 2"/>
    <property type="evidence" value="ECO:0007669"/>
    <property type="project" value="TreeGrafter"/>
</dbReference>
<feature type="region of interest" description="Disordered" evidence="1">
    <location>
        <begin position="1201"/>
        <end position="1440"/>
    </location>
</feature>
<feature type="domain" description="SAC3/GANP/THP3 conserved" evidence="2">
    <location>
        <begin position="807"/>
        <end position="1127"/>
    </location>
</feature>
<feature type="compositionally biased region" description="Basic and acidic residues" evidence="1">
    <location>
        <begin position="396"/>
        <end position="406"/>
    </location>
</feature>
<proteinExistence type="predicted"/>
<feature type="compositionally biased region" description="Low complexity" evidence="1">
    <location>
        <begin position="1302"/>
        <end position="1313"/>
    </location>
</feature>
<feature type="compositionally biased region" description="Low complexity" evidence="1">
    <location>
        <begin position="707"/>
        <end position="727"/>
    </location>
</feature>
<feature type="compositionally biased region" description="Acidic residues" evidence="1">
    <location>
        <begin position="328"/>
        <end position="338"/>
    </location>
</feature>
<feature type="region of interest" description="Disordered" evidence="1">
    <location>
        <begin position="322"/>
        <end position="360"/>
    </location>
</feature>
<sequence>MPRKGWIDRKTATHFTLVHRPQNDPLIHDAEASSMVLNPTPLPNANKVKKLDDLVSELGSDVEQIRDNEGEAANYGVYYDDTEYDYMQHMRDLGAGGGGAYFVEAPAPKSKGKGKQTLEDALKSSSIEDRAVDLFDEEMLPSKNLRKATYQAQQDVPDALAGFQPDMDPRLREVLEALEDEAYVEDDDDIFGELAKDGEEIEEDEFEQGAWDEEDEGWESDDTAKPTKEYKDAPIALESTENDQREDHGDGDWMEQFSKYKREQKPMAPVTPSDLQSSLMTTTTNGGRKKKRKGALTNPSTYSMTSSSMFRTEGLTTLDARFEKIEEQYNEDMEDMDDTASMSNVSAVSTSSVQGPLRGDFDSIMDEFLGGYSASGKKHIKKGKYQSVILAREDHEDQEDAVRVEELQTPPDHFNAYNSRGAGKLSKYKAKNIYSSNRNAGTSSSTEPSNTFEQERLDNAAKREQRDTPAEPKVDLLGKSASPAPTNAFGSNANTNAPSFSSPGNGAFNPFLPTKQDANPSSAVSNPFGAPSQPGPSASNFFGKPSGTQNGTAPANLFGAPSQPAASTSGVFGMPSGKTSNQQSAGVFGFGAPAGPKSGVSSTDSLQNAPANSFGAPSTSSFSNAFGTAPPKTNGFPSAAPGPNFSFSKPNSFGGSFGASTNGGSSFPPATSGPSNLFGAPKPSAAFTTSNNTFTKPGMNGKPITKASALPPFSLPPASRTTGTASTAAAAKIDQLLRKERIVGPAWPKLSADDPNFKTAIETFWRASKDYRNKVRAALIRAGLFDDPDKPKKLSEAIDFNGICEDMCPEFEKANRIYERNYMGAETEVGRDGQPRPAPHKMIKAFARSAAGQDAPLPMDVRSPAALRRTLDYLFQSVLGDDEGNLPKVHHFLWDRTREIRRDFVFQQASINTTELPDRIYCLEHITRFHVIALHQMSKEGVTPAEEFSEQQEVEQLGKTLLSLIQTYEDCKVQGVECENEAEFRSYYALLNGRSPGILQTVQDWGWKYWGESDQIRTAVTLVEALQNTWDTRGPLKPQAAMDVAQNAFSRFFTIVADKKLSYTMACFAEIHFNSVRKSILKTILASYRKQRDQTKDWTLSKLNDYLRFDDEGDINSFAEAYGLRFDEVDGEDCLSFESEGVSDPFPPLKQKHSYDLVERKRGYHSLLEVIYSTVYDEGQEEEILQGGSGKDDVEEDSLFVKDDSATPPSKPFNFATGPSTGPEKPAAQESAPKPSLFDRISPPTTFGNDFFTPKPAEQAPATQPSQPSLFPSSPEKEVSDTPTISKQPESLFSPPQHKLGSPSSSTKPETPSMFTQQPNASSPFSKQADTASIFSKQPAQGRPSIMGQPTPTQPPNTSIFNFGQTPSLTPAESNQGPLSLGNYPVSTNPSETSKPSLFPAQNTTATASPLPGPSHTPTMPTNQSPLPRSSPFNTSSPLAVPAPTSAPVFPPVEKLGSAVSEAPQNYINSFQTSSGPSQMAPSSGTNQPRKLDRKARLDGLANWVALGDDGLLEHFTELTVENLLRETVRGFTQEQHELAVKEAEKLARQEADQFRQHFLGSKYFNKWRESAHHSWQKRQGRENRRAMREMAESMRASKAIQSANIVQDFRSTITGSRRGSLESLLDATGILNGVHDSHKQIQAIVRDEDHSNLQKTQRQGRSAKRPASNVKAQHRVKPDDPLRRSLMSDSSYLNGGSRIHLMPTYDAKDENRRQVSGVQTDYFRLKARGITTLPNGTPMASSAAKDFLRHKRSFDGISKSSTPQQSSHSFIPRSVPSEPLIASGHRQTTMEREERMRGLKEKAKAVLVSEDSQSRRKRSFDEDDDDAALFERAKRVREQMDEGTKWYQEEMDRHSRSMS</sequence>
<feature type="region of interest" description="Disordered" evidence="1">
    <location>
        <begin position="396"/>
        <end position="421"/>
    </location>
</feature>
<organism evidence="3 4">
    <name type="scientific">Lachnellula suecica</name>
    <dbReference type="NCBI Taxonomy" id="602035"/>
    <lineage>
        <taxon>Eukaryota</taxon>
        <taxon>Fungi</taxon>
        <taxon>Dikarya</taxon>
        <taxon>Ascomycota</taxon>
        <taxon>Pezizomycotina</taxon>
        <taxon>Leotiomycetes</taxon>
        <taxon>Helotiales</taxon>
        <taxon>Lachnaceae</taxon>
        <taxon>Lachnellula</taxon>
    </lineage>
</organism>
<feature type="compositionally biased region" description="Polar residues" evidence="1">
    <location>
        <begin position="1468"/>
        <end position="1489"/>
    </location>
</feature>
<feature type="region of interest" description="Disordered" evidence="1">
    <location>
        <begin position="1646"/>
        <end position="1692"/>
    </location>
</feature>
<evidence type="ECO:0000313" key="3">
    <source>
        <dbReference type="EMBL" id="TVY83441.1"/>
    </source>
</evidence>
<dbReference type="PANTHER" id="PTHR12436">
    <property type="entry name" value="80 KDA MCM3-ASSOCIATED PROTEIN"/>
    <property type="match status" value="1"/>
</dbReference>
<evidence type="ECO:0000259" key="2">
    <source>
        <dbReference type="Pfam" id="PF03399"/>
    </source>
</evidence>
<feature type="compositionally biased region" description="Basic and acidic residues" evidence="1">
    <location>
        <begin position="1830"/>
        <end position="1860"/>
    </location>
</feature>
<feature type="compositionally biased region" description="Basic and acidic residues" evidence="1">
    <location>
        <begin position="1789"/>
        <end position="1805"/>
    </location>
</feature>
<evidence type="ECO:0000256" key="1">
    <source>
        <dbReference type="SAM" id="MobiDB-lite"/>
    </source>
</evidence>
<feature type="compositionally biased region" description="Low complexity" evidence="1">
    <location>
        <begin position="585"/>
        <end position="596"/>
    </location>
</feature>
<dbReference type="Gene3D" id="1.25.40.990">
    <property type="match status" value="1"/>
</dbReference>
<feature type="compositionally biased region" description="Low complexity" evidence="1">
    <location>
        <begin position="1264"/>
        <end position="1274"/>
    </location>
</feature>
<feature type="compositionally biased region" description="Polar residues" evidence="1">
    <location>
        <begin position="435"/>
        <end position="452"/>
    </location>
</feature>
<feature type="compositionally biased region" description="Polar residues" evidence="1">
    <location>
        <begin position="516"/>
        <end position="525"/>
    </location>
</feature>
<feature type="compositionally biased region" description="Polar residues" evidence="1">
    <location>
        <begin position="1385"/>
        <end position="1408"/>
    </location>
</feature>
<feature type="compositionally biased region" description="Polar residues" evidence="1">
    <location>
        <begin position="1348"/>
        <end position="1378"/>
    </location>
</feature>
<feature type="region of interest" description="Disordered" evidence="1">
    <location>
        <begin position="1468"/>
        <end position="1491"/>
    </location>
</feature>
<feature type="compositionally biased region" description="Polar residues" evidence="1">
    <location>
        <begin position="664"/>
        <end position="675"/>
    </location>
</feature>
<feature type="compositionally biased region" description="Basic and acidic residues" evidence="1">
    <location>
        <begin position="222"/>
        <end position="232"/>
    </location>
</feature>
<dbReference type="GO" id="GO:0006406">
    <property type="term" value="P:mRNA export from nucleus"/>
    <property type="evidence" value="ECO:0007669"/>
    <property type="project" value="TreeGrafter"/>
</dbReference>
<comment type="caution">
    <text evidence="3">The sequence shown here is derived from an EMBL/GenBank/DDBJ whole genome shotgun (WGS) entry which is preliminary data.</text>
</comment>
<dbReference type="Pfam" id="PF04180">
    <property type="entry name" value="LTV"/>
    <property type="match status" value="1"/>
</dbReference>
<keyword evidence="4" id="KW-1185">Reference proteome</keyword>
<feature type="compositionally biased region" description="Polar residues" evidence="1">
    <location>
        <begin position="1281"/>
        <end position="1291"/>
    </location>
</feature>
<feature type="compositionally biased region" description="Polar residues" evidence="1">
    <location>
        <begin position="535"/>
        <end position="553"/>
    </location>
</feature>
<gene>
    <name evidence="3" type="primary">SPCC576.05</name>
    <name evidence="3" type="ORF">LSUE1_G002145</name>
</gene>
<feature type="region of interest" description="Disordered" evidence="1">
    <location>
        <begin position="435"/>
        <end position="643"/>
    </location>
</feature>
<dbReference type="PANTHER" id="PTHR12436:SF3">
    <property type="entry name" value="GERMINAL-CENTER ASSOCIATED NUCLEAR PROTEIN"/>
    <property type="match status" value="1"/>
</dbReference>
<feature type="compositionally biased region" description="Basic and acidic residues" evidence="1">
    <location>
        <begin position="242"/>
        <end position="251"/>
    </location>
</feature>
<feature type="region of interest" description="Disordered" evidence="1">
    <location>
        <begin position="1756"/>
        <end position="1860"/>
    </location>
</feature>
<feature type="compositionally biased region" description="Polar residues" evidence="1">
    <location>
        <begin position="599"/>
        <end position="626"/>
    </location>
</feature>
<dbReference type="EMBL" id="QGMK01000192">
    <property type="protein sequence ID" value="TVY83441.1"/>
    <property type="molecule type" value="Genomic_DNA"/>
</dbReference>
<dbReference type="GO" id="GO:0005737">
    <property type="term" value="C:cytoplasm"/>
    <property type="evidence" value="ECO:0007669"/>
    <property type="project" value="TreeGrafter"/>
</dbReference>
<feature type="compositionally biased region" description="Basic and acidic residues" evidence="1">
    <location>
        <begin position="453"/>
        <end position="476"/>
    </location>
</feature>
<dbReference type="Pfam" id="PF03399">
    <property type="entry name" value="SAC3_GANP"/>
    <property type="match status" value="1"/>
</dbReference>
<dbReference type="InterPro" id="IPR045107">
    <property type="entry name" value="SAC3/GANP/THP3"/>
</dbReference>
<feature type="compositionally biased region" description="Polar residues" evidence="1">
    <location>
        <begin position="483"/>
        <end position="504"/>
    </location>
</feature>